<comment type="caution">
    <text evidence="2">The sequence shown here is derived from an EMBL/GenBank/DDBJ whole genome shotgun (WGS) entry which is preliminary data.</text>
</comment>
<feature type="region of interest" description="Disordered" evidence="1">
    <location>
        <begin position="40"/>
        <end position="67"/>
    </location>
</feature>
<protein>
    <submittedName>
        <fullName evidence="2">Uncharacterized protein</fullName>
    </submittedName>
</protein>
<proteinExistence type="predicted"/>
<sequence length="67" mass="7395">MSPQINFSPGPGQPQLIQAQTLLPLSSRQLRLTWTSRCGRVTGSREDNSEPAAFKAHSTWVSSSRLQ</sequence>
<name>A0AAD7SDF2_9TELE</name>
<accession>A0AAD7SDF2</accession>
<dbReference type="Proteomes" id="UP001221898">
    <property type="component" value="Unassembled WGS sequence"/>
</dbReference>
<gene>
    <name evidence="2" type="ORF">AAFF_G00395570</name>
</gene>
<evidence type="ECO:0000256" key="1">
    <source>
        <dbReference type="SAM" id="MobiDB-lite"/>
    </source>
</evidence>
<organism evidence="2 3">
    <name type="scientific">Aldrovandia affinis</name>
    <dbReference type="NCBI Taxonomy" id="143900"/>
    <lineage>
        <taxon>Eukaryota</taxon>
        <taxon>Metazoa</taxon>
        <taxon>Chordata</taxon>
        <taxon>Craniata</taxon>
        <taxon>Vertebrata</taxon>
        <taxon>Euteleostomi</taxon>
        <taxon>Actinopterygii</taxon>
        <taxon>Neopterygii</taxon>
        <taxon>Teleostei</taxon>
        <taxon>Notacanthiformes</taxon>
        <taxon>Halosauridae</taxon>
        <taxon>Aldrovandia</taxon>
    </lineage>
</organism>
<evidence type="ECO:0000313" key="2">
    <source>
        <dbReference type="EMBL" id="KAJ8400433.1"/>
    </source>
</evidence>
<reference evidence="2" key="1">
    <citation type="journal article" date="2023" name="Science">
        <title>Genome structures resolve the early diversification of teleost fishes.</title>
        <authorList>
            <person name="Parey E."/>
            <person name="Louis A."/>
            <person name="Montfort J."/>
            <person name="Bouchez O."/>
            <person name="Roques C."/>
            <person name="Iampietro C."/>
            <person name="Lluch J."/>
            <person name="Castinel A."/>
            <person name="Donnadieu C."/>
            <person name="Desvignes T."/>
            <person name="Floi Bucao C."/>
            <person name="Jouanno E."/>
            <person name="Wen M."/>
            <person name="Mejri S."/>
            <person name="Dirks R."/>
            <person name="Jansen H."/>
            <person name="Henkel C."/>
            <person name="Chen W.J."/>
            <person name="Zahm M."/>
            <person name="Cabau C."/>
            <person name="Klopp C."/>
            <person name="Thompson A.W."/>
            <person name="Robinson-Rechavi M."/>
            <person name="Braasch I."/>
            <person name="Lecointre G."/>
            <person name="Bobe J."/>
            <person name="Postlethwait J.H."/>
            <person name="Berthelot C."/>
            <person name="Roest Crollius H."/>
            <person name="Guiguen Y."/>
        </authorList>
    </citation>
    <scope>NUCLEOTIDE SEQUENCE</scope>
    <source>
        <strain evidence="2">NC1722</strain>
    </source>
</reference>
<evidence type="ECO:0000313" key="3">
    <source>
        <dbReference type="Proteomes" id="UP001221898"/>
    </source>
</evidence>
<keyword evidence="3" id="KW-1185">Reference proteome</keyword>
<dbReference type="EMBL" id="JAINUG010000076">
    <property type="protein sequence ID" value="KAJ8400433.1"/>
    <property type="molecule type" value="Genomic_DNA"/>
</dbReference>
<dbReference type="AlphaFoldDB" id="A0AAD7SDF2"/>